<name>A0ABR1UWJ4_9PEZI</name>
<proteinExistence type="inferred from homology"/>
<evidence type="ECO:0000256" key="6">
    <source>
        <dbReference type="ARBA" id="ARBA00022525"/>
    </source>
</evidence>
<dbReference type="InterPro" id="IPR036881">
    <property type="entry name" value="Glyco_hydro_3_C_sf"/>
</dbReference>
<keyword evidence="13" id="KW-0624">Polysaccharide degradation</keyword>
<protein>
    <recommendedName>
        <fullName evidence="5">beta-glucosidase</fullName>
        <ecNumber evidence="5">3.2.1.21</ecNumber>
    </recommendedName>
</protein>
<evidence type="ECO:0000256" key="13">
    <source>
        <dbReference type="ARBA" id="ARBA00023326"/>
    </source>
</evidence>
<dbReference type="InterPro" id="IPR002772">
    <property type="entry name" value="Glyco_hydro_3_C"/>
</dbReference>
<keyword evidence="8" id="KW-0378">Hydrolase</keyword>
<evidence type="ECO:0000256" key="7">
    <source>
        <dbReference type="ARBA" id="ARBA00022729"/>
    </source>
</evidence>
<dbReference type="Gene3D" id="3.20.20.300">
    <property type="entry name" value="Glycoside hydrolase, family 3, N-terminal domain"/>
    <property type="match status" value="1"/>
</dbReference>
<comment type="caution">
    <text evidence="16">The sequence shown here is derived from an EMBL/GenBank/DDBJ whole genome shotgun (WGS) entry which is preliminary data.</text>
</comment>
<dbReference type="EC" id="3.2.1.21" evidence="5"/>
<evidence type="ECO:0000256" key="14">
    <source>
        <dbReference type="SAM" id="SignalP"/>
    </source>
</evidence>
<comment type="subcellular location">
    <subcellularLocation>
        <location evidence="2">Secreted</location>
    </subcellularLocation>
</comment>
<dbReference type="Pfam" id="PF14310">
    <property type="entry name" value="Fn3-like"/>
    <property type="match status" value="1"/>
</dbReference>
<feature type="domain" description="Fibronectin type III-like" evidence="15">
    <location>
        <begin position="659"/>
        <end position="728"/>
    </location>
</feature>
<keyword evidence="11" id="KW-0119">Carbohydrate metabolism</keyword>
<evidence type="ECO:0000256" key="12">
    <source>
        <dbReference type="ARBA" id="ARBA00023295"/>
    </source>
</evidence>
<comment type="pathway">
    <text evidence="3">Glycan metabolism; cellulose degradation.</text>
</comment>
<evidence type="ECO:0000256" key="1">
    <source>
        <dbReference type="ARBA" id="ARBA00000448"/>
    </source>
</evidence>
<reference evidence="16 17" key="1">
    <citation type="submission" date="2023-01" db="EMBL/GenBank/DDBJ databases">
        <title>Analysis of 21 Apiospora genomes using comparative genomics revels a genus with tremendous synthesis potential of carbohydrate active enzymes and secondary metabolites.</title>
        <authorList>
            <person name="Sorensen T."/>
        </authorList>
    </citation>
    <scope>NUCLEOTIDE SEQUENCE [LARGE SCALE GENOMIC DNA]</scope>
    <source>
        <strain evidence="16 17">CBS 83171</strain>
    </source>
</reference>
<evidence type="ECO:0000256" key="5">
    <source>
        <dbReference type="ARBA" id="ARBA00012744"/>
    </source>
</evidence>
<comment type="similarity">
    <text evidence="4">Belongs to the glycosyl hydrolase 3 family.</text>
</comment>
<dbReference type="Gene3D" id="3.40.50.1700">
    <property type="entry name" value="Glycoside hydrolase family 3 C-terminal domain"/>
    <property type="match status" value="1"/>
</dbReference>
<evidence type="ECO:0000256" key="2">
    <source>
        <dbReference type="ARBA" id="ARBA00004613"/>
    </source>
</evidence>
<dbReference type="SMART" id="SM01217">
    <property type="entry name" value="Fn3_like"/>
    <property type="match status" value="1"/>
</dbReference>
<evidence type="ECO:0000256" key="3">
    <source>
        <dbReference type="ARBA" id="ARBA00004987"/>
    </source>
</evidence>
<dbReference type="Proteomes" id="UP001446871">
    <property type="component" value="Unassembled WGS sequence"/>
</dbReference>
<evidence type="ECO:0000256" key="4">
    <source>
        <dbReference type="ARBA" id="ARBA00005336"/>
    </source>
</evidence>
<keyword evidence="12" id="KW-0326">Glycosidase</keyword>
<dbReference type="InterPro" id="IPR036962">
    <property type="entry name" value="Glyco_hydro_3_N_sf"/>
</dbReference>
<sequence>MVRYRHALLASVLLALPAPVVSQQPYNDWAKAYAAAEDLVGTWTRDQVANVSVYGGTAPGHVPFTAKDGPMGVNGGRGVSGWIAAQTLAASWDPELVEKQYGAMAREFRSKGYSMQLGPVTGPMGRSALGGRNFESFGSDPYLGGKLFGTAVRGIQNQSVIACGKHFIANEQETNRTTVGWGQDTDGTDRSSSNLDDRTFHELYIWPWVDGVVNGLGSVMCVMNRVNGTGGCENDYTLNQVLKKEVGFKGIVIPDATAPINRTAALAHGLDWNSGLDASAITALMDSGAVPEEVMRQHAIRIVATQLNHNLPQEQYPDPATVVNRNVREAESAPLTRAAAGQSIVLLKNTDQTLPLKNVTSISVFGLDAAQGVTGPAMVPNVFDYQGDTYAGHLASGGGSGATPMPYLVDPLTALTERAASGRGFEVRHIASDNYTVLPTGGPNIGGGPPDSVSGYASDSQYCMVFLNALAKEGVDRLALADETEDRLVNDVARYCANTIVVMNNAGIRLVEAWIEHPNVTAVLNAGALGQESGHAITDVLFGDVNPSGKLVYTIAKRVEDYNGEICPCCDCDYTEGLYTDYRHFDQAGIEPRFEFGYGLSYTNFTFGSLAISKKPSDNEPLAAYASGPTVDGGPAALFDELVTLTATVTNTGPVAGAAVAQLYLEFPESAKSPVQQLRGFRKVLLEPGQTQTVAFELQRRDVSIWDTVAQKWKVEAGTYTARLGGSSRDVAAEVEFELSTTGV</sequence>
<dbReference type="EMBL" id="JAQQWM010000005">
    <property type="protein sequence ID" value="KAK8063311.1"/>
    <property type="molecule type" value="Genomic_DNA"/>
</dbReference>
<evidence type="ECO:0000313" key="16">
    <source>
        <dbReference type="EMBL" id="KAK8063311.1"/>
    </source>
</evidence>
<dbReference type="PRINTS" id="PR00133">
    <property type="entry name" value="GLHYDRLASE3"/>
</dbReference>
<gene>
    <name evidence="16" type="ORF">PG996_007963</name>
</gene>
<dbReference type="PANTHER" id="PTHR42715:SF5">
    <property type="entry name" value="BETA-GLUCOSIDASE M-RELATED"/>
    <property type="match status" value="1"/>
</dbReference>
<organism evidence="16 17">
    <name type="scientific">Apiospora saccharicola</name>
    <dbReference type="NCBI Taxonomy" id="335842"/>
    <lineage>
        <taxon>Eukaryota</taxon>
        <taxon>Fungi</taxon>
        <taxon>Dikarya</taxon>
        <taxon>Ascomycota</taxon>
        <taxon>Pezizomycotina</taxon>
        <taxon>Sordariomycetes</taxon>
        <taxon>Xylariomycetidae</taxon>
        <taxon>Amphisphaeriales</taxon>
        <taxon>Apiosporaceae</taxon>
        <taxon>Apiospora</taxon>
    </lineage>
</organism>
<evidence type="ECO:0000259" key="15">
    <source>
        <dbReference type="SMART" id="SM01217"/>
    </source>
</evidence>
<feature type="signal peptide" evidence="14">
    <location>
        <begin position="1"/>
        <end position="22"/>
    </location>
</feature>
<keyword evidence="10" id="KW-0325">Glycoprotein</keyword>
<keyword evidence="7 14" id="KW-0732">Signal</keyword>
<dbReference type="PANTHER" id="PTHR42715">
    <property type="entry name" value="BETA-GLUCOSIDASE"/>
    <property type="match status" value="1"/>
</dbReference>
<evidence type="ECO:0000313" key="17">
    <source>
        <dbReference type="Proteomes" id="UP001446871"/>
    </source>
</evidence>
<dbReference type="SUPFAM" id="SSF52279">
    <property type="entry name" value="Beta-D-glucan exohydrolase, C-terminal domain"/>
    <property type="match status" value="1"/>
</dbReference>
<dbReference type="Pfam" id="PF00933">
    <property type="entry name" value="Glyco_hydro_3"/>
    <property type="match status" value="1"/>
</dbReference>
<dbReference type="InterPro" id="IPR050288">
    <property type="entry name" value="Cellulose_deg_GH3"/>
</dbReference>
<evidence type="ECO:0000256" key="9">
    <source>
        <dbReference type="ARBA" id="ARBA00023001"/>
    </source>
</evidence>
<keyword evidence="6" id="KW-0964">Secreted</keyword>
<comment type="catalytic activity">
    <reaction evidence="1">
        <text>Hydrolysis of terminal, non-reducing beta-D-glucosyl residues with release of beta-D-glucose.</text>
        <dbReference type="EC" id="3.2.1.21"/>
    </reaction>
</comment>
<accession>A0ABR1UWJ4</accession>
<evidence type="ECO:0000256" key="11">
    <source>
        <dbReference type="ARBA" id="ARBA00023277"/>
    </source>
</evidence>
<keyword evidence="17" id="KW-1185">Reference proteome</keyword>
<keyword evidence="9" id="KW-0136">Cellulose degradation</keyword>
<dbReference type="SUPFAM" id="SSF51445">
    <property type="entry name" value="(Trans)glycosidases"/>
    <property type="match status" value="1"/>
</dbReference>
<dbReference type="Gene3D" id="2.60.40.10">
    <property type="entry name" value="Immunoglobulins"/>
    <property type="match status" value="1"/>
</dbReference>
<evidence type="ECO:0000256" key="8">
    <source>
        <dbReference type="ARBA" id="ARBA00022801"/>
    </source>
</evidence>
<feature type="chain" id="PRO_5046773184" description="beta-glucosidase" evidence="14">
    <location>
        <begin position="23"/>
        <end position="744"/>
    </location>
</feature>
<evidence type="ECO:0000256" key="10">
    <source>
        <dbReference type="ARBA" id="ARBA00023180"/>
    </source>
</evidence>
<dbReference type="InterPro" id="IPR017853">
    <property type="entry name" value="GH"/>
</dbReference>
<dbReference type="InterPro" id="IPR026891">
    <property type="entry name" value="Fn3-like"/>
</dbReference>
<dbReference type="InterPro" id="IPR001764">
    <property type="entry name" value="Glyco_hydro_3_N"/>
</dbReference>
<dbReference type="Pfam" id="PF01915">
    <property type="entry name" value="Glyco_hydro_3_C"/>
    <property type="match status" value="1"/>
</dbReference>
<dbReference type="InterPro" id="IPR013783">
    <property type="entry name" value="Ig-like_fold"/>
</dbReference>